<evidence type="ECO:0000313" key="2">
    <source>
        <dbReference type="Proteomes" id="UP001304895"/>
    </source>
</evidence>
<sequence length="171" mass="18570">MPTRPPRRHSAVLPSHFLGGRGTCSSHRLSRARVHPLAHLRHLVSSRTAAFSPFPNVEPSGGGGKLAVAPTLHMPCQARQGIPPRKRAPLSLSAARGSSSLDLQPVAWLTLSAAAKRRHLSPHFCDFKWPQCHSLPLTNNNSGSVARQVSSGSGILRRRNLDMLNMSMDPF</sequence>
<organism evidence="1 2">
    <name type="scientific">Trichocladium antarcticum</name>
    <dbReference type="NCBI Taxonomy" id="1450529"/>
    <lineage>
        <taxon>Eukaryota</taxon>
        <taxon>Fungi</taxon>
        <taxon>Dikarya</taxon>
        <taxon>Ascomycota</taxon>
        <taxon>Pezizomycotina</taxon>
        <taxon>Sordariomycetes</taxon>
        <taxon>Sordariomycetidae</taxon>
        <taxon>Sordariales</taxon>
        <taxon>Chaetomiaceae</taxon>
        <taxon>Trichocladium</taxon>
    </lineage>
</organism>
<proteinExistence type="predicted"/>
<keyword evidence="2" id="KW-1185">Reference proteome</keyword>
<name>A0AAN6UDP7_9PEZI</name>
<protein>
    <submittedName>
        <fullName evidence="1">Uncharacterized protein</fullName>
    </submittedName>
</protein>
<evidence type="ECO:0000313" key="1">
    <source>
        <dbReference type="EMBL" id="KAK4130691.1"/>
    </source>
</evidence>
<reference evidence="1" key="1">
    <citation type="journal article" date="2023" name="Mol. Phylogenet. Evol.">
        <title>Genome-scale phylogeny and comparative genomics of the fungal order Sordariales.</title>
        <authorList>
            <person name="Hensen N."/>
            <person name="Bonometti L."/>
            <person name="Westerberg I."/>
            <person name="Brannstrom I.O."/>
            <person name="Guillou S."/>
            <person name="Cros-Aarteil S."/>
            <person name="Calhoun S."/>
            <person name="Haridas S."/>
            <person name="Kuo A."/>
            <person name="Mondo S."/>
            <person name="Pangilinan J."/>
            <person name="Riley R."/>
            <person name="LaButti K."/>
            <person name="Andreopoulos B."/>
            <person name="Lipzen A."/>
            <person name="Chen C."/>
            <person name="Yan M."/>
            <person name="Daum C."/>
            <person name="Ng V."/>
            <person name="Clum A."/>
            <person name="Steindorff A."/>
            <person name="Ohm R.A."/>
            <person name="Martin F."/>
            <person name="Silar P."/>
            <person name="Natvig D.O."/>
            <person name="Lalanne C."/>
            <person name="Gautier V."/>
            <person name="Ament-Velasquez S.L."/>
            <person name="Kruys A."/>
            <person name="Hutchinson M.I."/>
            <person name="Powell A.J."/>
            <person name="Barry K."/>
            <person name="Miller A.N."/>
            <person name="Grigoriev I.V."/>
            <person name="Debuchy R."/>
            <person name="Gladieux P."/>
            <person name="Hiltunen Thoren M."/>
            <person name="Johannesson H."/>
        </authorList>
    </citation>
    <scope>NUCLEOTIDE SEQUENCE</scope>
    <source>
        <strain evidence="1">CBS 123565</strain>
    </source>
</reference>
<dbReference type="AlphaFoldDB" id="A0AAN6UDP7"/>
<dbReference type="EMBL" id="MU853433">
    <property type="protein sequence ID" value="KAK4130691.1"/>
    <property type="molecule type" value="Genomic_DNA"/>
</dbReference>
<accession>A0AAN6UDP7</accession>
<comment type="caution">
    <text evidence="1">The sequence shown here is derived from an EMBL/GenBank/DDBJ whole genome shotgun (WGS) entry which is preliminary data.</text>
</comment>
<reference evidence="1" key="2">
    <citation type="submission" date="2023-05" db="EMBL/GenBank/DDBJ databases">
        <authorList>
            <consortium name="Lawrence Berkeley National Laboratory"/>
            <person name="Steindorff A."/>
            <person name="Hensen N."/>
            <person name="Bonometti L."/>
            <person name="Westerberg I."/>
            <person name="Brannstrom I.O."/>
            <person name="Guillou S."/>
            <person name="Cros-Aarteil S."/>
            <person name="Calhoun S."/>
            <person name="Haridas S."/>
            <person name="Kuo A."/>
            <person name="Mondo S."/>
            <person name="Pangilinan J."/>
            <person name="Riley R."/>
            <person name="Labutti K."/>
            <person name="Andreopoulos B."/>
            <person name="Lipzen A."/>
            <person name="Chen C."/>
            <person name="Yanf M."/>
            <person name="Daum C."/>
            <person name="Ng V."/>
            <person name="Clum A."/>
            <person name="Ohm R."/>
            <person name="Martin F."/>
            <person name="Silar P."/>
            <person name="Natvig D."/>
            <person name="Lalanne C."/>
            <person name="Gautier V."/>
            <person name="Ament-Velasquez S.L."/>
            <person name="Kruys A."/>
            <person name="Hutchinson M.I."/>
            <person name="Powell A.J."/>
            <person name="Barry K."/>
            <person name="Miller A.N."/>
            <person name="Grigoriev I.V."/>
            <person name="Debuchy R."/>
            <person name="Gladieux P."/>
            <person name="Thoren M.H."/>
            <person name="Johannesson H."/>
        </authorList>
    </citation>
    <scope>NUCLEOTIDE SEQUENCE</scope>
    <source>
        <strain evidence="1">CBS 123565</strain>
    </source>
</reference>
<dbReference type="Proteomes" id="UP001304895">
    <property type="component" value="Unassembled WGS sequence"/>
</dbReference>
<gene>
    <name evidence="1" type="ORF">BT67DRAFT_213375</name>
</gene>